<dbReference type="PROSITE" id="PS00894">
    <property type="entry name" value="HTH_DEOR_1"/>
    <property type="match status" value="1"/>
</dbReference>
<evidence type="ECO:0000313" key="5">
    <source>
        <dbReference type="EMBL" id="SDD71105.1"/>
    </source>
</evidence>
<dbReference type="Gene3D" id="3.40.50.1360">
    <property type="match status" value="1"/>
</dbReference>
<dbReference type="InterPro" id="IPR018356">
    <property type="entry name" value="Tscrpt_reg_HTH_DeoR_CS"/>
</dbReference>
<reference evidence="6" key="1">
    <citation type="submission" date="2016-10" db="EMBL/GenBank/DDBJ databases">
        <authorList>
            <person name="Varghese N."/>
            <person name="Submissions S."/>
        </authorList>
    </citation>
    <scope>NUCLEOTIDE SEQUENCE [LARGE SCALE GENOMIC DNA]</scope>
    <source>
        <strain evidence="6">DSM 25329</strain>
    </source>
</reference>
<dbReference type="STRING" id="659014.SAMN04487996_10223"/>
<name>A0A1G6X1I2_9BACT</name>
<feature type="domain" description="HTH deoR-type" evidence="4">
    <location>
        <begin position="3"/>
        <end position="58"/>
    </location>
</feature>
<evidence type="ECO:0000259" key="4">
    <source>
        <dbReference type="PROSITE" id="PS51000"/>
    </source>
</evidence>
<keyword evidence="1" id="KW-0805">Transcription regulation</keyword>
<organism evidence="5 6">
    <name type="scientific">Dyadobacter soli</name>
    <dbReference type="NCBI Taxonomy" id="659014"/>
    <lineage>
        <taxon>Bacteria</taxon>
        <taxon>Pseudomonadati</taxon>
        <taxon>Bacteroidota</taxon>
        <taxon>Cytophagia</taxon>
        <taxon>Cytophagales</taxon>
        <taxon>Spirosomataceae</taxon>
        <taxon>Dyadobacter</taxon>
    </lineage>
</organism>
<keyword evidence="6" id="KW-1185">Reference proteome</keyword>
<dbReference type="InterPro" id="IPR036388">
    <property type="entry name" value="WH-like_DNA-bd_sf"/>
</dbReference>
<dbReference type="OrthoDB" id="9797223at2"/>
<dbReference type="GO" id="GO:0003700">
    <property type="term" value="F:DNA-binding transcription factor activity"/>
    <property type="evidence" value="ECO:0007669"/>
    <property type="project" value="InterPro"/>
</dbReference>
<accession>A0A1G6X1I2</accession>
<dbReference type="SMART" id="SM01134">
    <property type="entry name" value="DeoRC"/>
    <property type="match status" value="1"/>
</dbReference>
<dbReference type="PANTHER" id="PTHR30363">
    <property type="entry name" value="HTH-TYPE TRANSCRIPTIONAL REGULATOR SRLR-RELATED"/>
    <property type="match status" value="1"/>
</dbReference>
<dbReference type="PROSITE" id="PS51000">
    <property type="entry name" value="HTH_DEOR_2"/>
    <property type="match status" value="1"/>
</dbReference>
<dbReference type="InterPro" id="IPR001034">
    <property type="entry name" value="DeoR_HTH"/>
</dbReference>
<dbReference type="Proteomes" id="UP000198748">
    <property type="component" value="Unassembled WGS sequence"/>
</dbReference>
<gene>
    <name evidence="5" type="ORF">SAMN04487996_10223</name>
</gene>
<dbReference type="InterPro" id="IPR036390">
    <property type="entry name" value="WH_DNA-bd_sf"/>
</dbReference>
<dbReference type="InterPro" id="IPR014036">
    <property type="entry name" value="DeoR-like_C"/>
</dbReference>
<evidence type="ECO:0000313" key="6">
    <source>
        <dbReference type="Proteomes" id="UP000198748"/>
    </source>
</evidence>
<dbReference type="SMART" id="SM00420">
    <property type="entry name" value="HTH_DEOR"/>
    <property type="match status" value="1"/>
</dbReference>
<keyword evidence="2" id="KW-0238">DNA-binding</keyword>
<dbReference type="InterPro" id="IPR037171">
    <property type="entry name" value="NagB/RpiA_transferase-like"/>
</dbReference>
<dbReference type="SUPFAM" id="SSF100950">
    <property type="entry name" value="NagB/RpiA/CoA transferase-like"/>
    <property type="match status" value="1"/>
</dbReference>
<dbReference type="Pfam" id="PF00455">
    <property type="entry name" value="DeoRC"/>
    <property type="match status" value="1"/>
</dbReference>
<dbReference type="Gene3D" id="1.10.10.10">
    <property type="entry name" value="Winged helix-like DNA-binding domain superfamily/Winged helix DNA-binding domain"/>
    <property type="match status" value="1"/>
</dbReference>
<dbReference type="PANTHER" id="PTHR30363:SF44">
    <property type="entry name" value="AGA OPERON TRANSCRIPTIONAL REPRESSOR-RELATED"/>
    <property type="match status" value="1"/>
</dbReference>
<dbReference type="Pfam" id="PF08220">
    <property type="entry name" value="HTH_DeoR"/>
    <property type="match status" value="1"/>
</dbReference>
<dbReference type="RefSeq" id="WP_090146369.1">
    <property type="nucleotide sequence ID" value="NZ_FNAN01000002.1"/>
</dbReference>
<dbReference type="SUPFAM" id="SSF46785">
    <property type="entry name" value="Winged helix' DNA-binding domain"/>
    <property type="match status" value="1"/>
</dbReference>
<evidence type="ECO:0000256" key="3">
    <source>
        <dbReference type="ARBA" id="ARBA00023163"/>
    </source>
</evidence>
<proteinExistence type="predicted"/>
<evidence type="ECO:0000256" key="1">
    <source>
        <dbReference type="ARBA" id="ARBA00023015"/>
    </source>
</evidence>
<evidence type="ECO:0000256" key="2">
    <source>
        <dbReference type="ARBA" id="ARBA00023125"/>
    </source>
</evidence>
<dbReference type="GO" id="GO:0003677">
    <property type="term" value="F:DNA binding"/>
    <property type="evidence" value="ECO:0007669"/>
    <property type="project" value="UniProtKB-KW"/>
</dbReference>
<protein>
    <submittedName>
        <fullName evidence="5">Transcriptional regulator, DeoR family</fullName>
    </submittedName>
</protein>
<dbReference type="PRINTS" id="PR00037">
    <property type="entry name" value="HTHLACR"/>
</dbReference>
<dbReference type="AlphaFoldDB" id="A0A1G6X1I2"/>
<sequence length="250" mass="26917">MNFQERKKKILAALDEAESLSVFELAEILEASPATIRRDLGDIAEEGLLMRTHGGAMKMENPVLTGFSEKSGVNNTVKEQIAEKAASYVQDGDIIFLDCGSTVFQMCRFLKKKSIRVITNSLPILAELIDVPSIQINLIGGELNKARKAVHGDKAVQHINGYHAHKAFIGVDGLSAENGLTAHSEHESSITTAFIRNAGQVMLLCDASKIGKDSYVKFAELSAIHTLITDADAAKTAALRQGGLNVEIAG</sequence>
<dbReference type="EMBL" id="FNAN01000002">
    <property type="protein sequence ID" value="SDD71105.1"/>
    <property type="molecule type" value="Genomic_DNA"/>
</dbReference>
<keyword evidence="3" id="KW-0804">Transcription</keyword>
<dbReference type="InterPro" id="IPR050313">
    <property type="entry name" value="Carb_Metab_HTH_regulators"/>
</dbReference>